<reference evidence="4" key="1">
    <citation type="journal article" date="2014" name="Int. J. Syst. Evol. Microbiol.">
        <title>Complete genome sequence of Corynebacterium casei LMG S-19264T (=DSM 44701T), isolated from a smear-ripened cheese.</title>
        <authorList>
            <consortium name="US DOE Joint Genome Institute (JGI-PGF)"/>
            <person name="Walter F."/>
            <person name="Albersmeier A."/>
            <person name="Kalinowski J."/>
            <person name="Ruckert C."/>
        </authorList>
    </citation>
    <scope>NUCLEOTIDE SEQUENCE</scope>
    <source>
        <strain evidence="4">KCTC 42651</strain>
    </source>
</reference>
<evidence type="ECO:0000313" key="5">
    <source>
        <dbReference type="Proteomes" id="UP000630353"/>
    </source>
</evidence>
<sequence length="120" mass="12708">MKARWLPIDPGLSVRVSLLVLRSGRLVARDSLHIPLEGAPASLDPDAVRADLVEAVEGVGDALHIHAWSISLEGPMITLNVRLTEGADATLVVAAVKSRLLERFGVGHATVEVDFGATGR</sequence>
<dbReference type="Proteomes" id="UP000630353">
    <property type="component" value="Unassembled WGS sequence"/>
</dbReference>
<dbReference type="EMBL" id="BMZS01000004">
    <property type="protein sequence ID" value="GHD49235.1"/>
    <property type="molecule type" value="Genomic_DNA"/>
</dbReference>
<keyword evidence="2" id="KW-0864">Zinc transport</keyword>
<keyword evidence="2" id="KW-0862">Zinc</keyword>
<dbReference type="InterPro" id="IPR050681">
    <property type="entry name" value="CDF/SLC30A"/>
</dbReference>
<reference evidence="4" key="2">
    <citation type="submission" date="2020-09" db="EMBL/GenBank/DDBJ databases">
        <authorList>
            <person name="Sun Q."/>
            <person name="Kim S."/>
        </authorList>
    </citation>
    <scope>NUCLEOTIDE SEQUENCE</scope>
    <source>
        <strain evidence="4">KCTC 42651</strain>
    </source>
</reference>
<dbReference type="GO" id="GO:0005886">
    <property type="term" value="C:plasma membrane"/>
    <property type="evidence" value="ECO:0007669"/>
    <property type="project" value="TreeGrafter"/>
</dbReference>
<feature type="domain" description="Cation efflux protein cytoplasmic" evidence="3">
    <location>
        <begin position="51"/>
        <end position="114"/>
    </location>
</feature>
<evidence type="ECO:0000313" key="4">
    <source>
        <dbReference type="EMBL" id="GHD49235.1"/>
    </source>
</evidence>
<keyword evidence="5" id="KW-1185">Reference proteome</keyword>
<proteinExistence type="inferred from homology"/>
<dbReference type="PANTHER" id="PTHR11562">
    <property type="entry name" value="CATION EFFLUX PROTEIN/ ZINC TRANSPORTER"/>
    <property type="match status" value="1"/>
</dbReference>
<keyword evidence="2" id="KW-0813">Transport</keyword>
<name>A0A918XR71_9PROT</name>
<comment type="caution">
    <text evidence="4">The sequence shown here is derived from an EMBL/GenBank/DDBJ whole genome shotgun (WGS) entry which is preliminary data.</text>
</comment>
<dbReference type="AlphaFoldDB" id="A0A918XR71"/>
<organism evidence="4 5">
    <name type="scientific">Thalassobaculum fulvum</name>
    <dbReference type="NCBI Taxonomy" id="1633335"/>
    <lineage>
        <taxon>Bacteria</taxon>
        <taxon>Pseudomonadati</taxon>
        <taxon>Pseudomonadota</taxon>
        <taxon>Alphaproteobacteria</taxon>
        <taxon>Rhodospirillales</taxon>
        <taxon>Thalassobaculaceae</taxon>
        <taxon>Thalassobaculum</taxon>
    </lineage>
</organism>
<comment type="similarity">
    <text evidence="1">Belongs to the cation diffusion facilitator (CDF) transporter (TC 2.A.4) family. SLC30A subfamily.</text>
</comment>
<gene>
    <name evidence="4" type="ORF">GCM10017083_21260</name>
</gene>
<dbReference type="Pfam" id="PF16916">
    <property type="entry name" value="ZT_dimer"/>
    <property type="match status" value="1"/>
</dbReference>
<dbReference type="RefSeq" id="WP_189989170.1">
    <property type="nucleotide sequence ID" value="NZ_BMZS01000004.1"/>
</dbReference>
<dbReference type="InterPro" id="IPR027470">
    <property type="entry name" value="Cation_efflux_CTD"/>
</dbReference>
<evidence type="ECO:0000256" key="1">
    <source>
        <dbReference type="ARBA" id="ARBA00008873"/>
    </source>
</evidence>
<dbReference type="GO" id="GO:0005385">
    <property type="term" value="F:zinc ion transmembrane transporter activity"/>
    <property type="evidence" value="ECO:0007669"/>
    <property type="project" value="TreeGrafter"/>
</dbReference>
<keyword evidence="2" id="KW-0406">Ion transport</keyword>
<protein>
    <recommendedName>
        <fullName evidence="3">Cation efflux protein cytoplasmic domain-containing protein</fullName>
    </recommendedName>
</protein>
<accession>A0A918XR71</accession>
<dbReference type="PANTHER" id="PTHR11562:SF17">
    <property type="entry name" value="RE54080P-RELATED"/>
    <property type="match status" value="1"/>
</dbReference>
<evidence type="ECO:0000259" key="3">
    <source>
        <dbReference type="Pfam" id="PF16916"/>
    </source>
</evidence>
<evidence type="ECO:0000256" key="2">
    <source>
        <dbReference type="ARBA" id="ARBA00022906"/>
    </source>
</evidence>